<dbReference type="OrthoDB" id="5521465at2"/>
<dbReference type="Proteomes" id="UP000268313">
    <property type="component" value="Unassembled WGS sequence"/>
</dbReference>
<gene>
    <name evidence="1" type="ORF">D7X32_13410</name>
</gene>
<dbReference type="AlphaFoldDB" id="A0A3A8K8X2"/>
<keyword evidence="2" id="KW-1185">Reference proteome</keyword>
<protein>
    <submittedName>
        <fullName evidence="1">Phage tail protein</fullName>
    </submittedName>
</protein>
<proteinExistence type="predicted"/>
<sequence>MSETPVYRKPIGTARKFIKRLVIDGADYDLCEPSAGDKTLVLKLSKEAGEIDADRNPTSEDAGIYFLARVAIACLYHPGGRRRVFELGSREDLEAVKLEPWLLDSATAFTSSFGGKTVEEEKGNSEATPS</sequence>
<dbReference type="EMBL" id="RAWE01000038">
    <property type="protein sequence ID" value="RKH03649.1"/>
    <property type="molecule type" value="Genomic_DNA"/>
</dbReference>
<evidence type="ECO:0000313" key="1">
    <source>
        <dbReference type="EMBL" id="RKH03649.1"/>
    </source>
</evidence>
<comment type="caution">
    <text evidence="1">The sequence shown here is derived from an EMBL/GenBank/DDBJ whole genome shotgun (WGS) entry which is preliminary data.</text>
</comment>
<organism evidence="1 2">
    <name type="scientific">Corallococcus carmarthensis</name>
    <dbReference type="NCBI Taxonomy" id="2316728"/>
    <lineage>
        <taxon>Bacteria</taxon>
        <taxon>Pseudomonadati</taxon>
        <taxon>Myxococcota</taxon>
        <taxon>Myxococcia</taxon>
        <taxon>Myxococcales</taxon>
        <taxon>Cystobacterineae</taxon>
        <taxon>Myxococcaceae</taxon>
        <taxon>Corallococcus</taxon>
    </lineage>
</organism>
<evidence type="ECO:0000313" key="2">
    <source>
        <dbReference type="Proteomes" id="UP000268313"/>
    </source>
</evidence>
<accession>A0A3A8K8X2</accession>
<dbReference type="RefSeq" id="WP_120602929.1">
    <property type="nucleotide sequence ID" value="NZ_RAWE01000038.1"/>
</dbReference>
<reference evidence="2" key="1">
    <citation type="submission" date="2018-09" db="EMBL/GenBank/DDBJ databases">
        <authorList>
            <person name="Livingstone P.G."/>
            <person name="Whitworth D.E."/>
        </authorList>
    </citation>
    <scope>NUCLEOTIDE SEQUENCE [LARGE SCALE GENOMIC DNA]</scope>
    <source>
        <strain evidence="2">CA043D</strain>
    </source>
</reference>
<name>A0A3A8K8X2_9BACT</name>